<dbReference type="EnsemblMetazoa" id="CPIJ000739-RA">
    <property type="protein sequence ID" value="CPIJ000739-PA"/>
    <property type="gene ID" value="CPIJ000739"/>
</dbReference>
<dbReference type="PANTHER" id="PTHR21356">
    <property type="entry name" value="ARMADILLO REPEAT CONTAINING 2"/>
    <property type="match status" value="1"/>
</dbReference>
<dbReference type="VEuPathDB" id="VectorBase:CQUJHB016873"/>
<dbReference type="PANTHER" id="PTHR21356:SF1">
    <property type="entry name" value="ARMADILLO REPEAT-CONTAINING PROTEIN 2"/>
    <property type="match status" value="1"/>
</dbReference>
<dbReference type="Gene3D" id="1.25.10.10">
    <property type="entry name" value="Leucine-rich Repeat Variant"/>
    <property type="match status" value="1"/>
</dbReference>
<dbReference type="KEGG" id="cqu:CpipJ_CPIJ000739"/>
<feature type="compositionally biased region" description="Low complexity" evidence="1">
    <location>
        <begin position="123"/>
        <end position="140"/>
    </location>
</feature>
<dbReference type="AlphaFoldDB" id="B0W0S0"/>
<dbReference type="GO" id="GO:0044782">
    <property type="term" value="P:cilium organization"/>
    <property type="evidence" value="ECO:0007669"/>
    <property type="project" value="TreeGrafter"/>
</dbReference>
<dbReference type="Proteomes" id="UP000002320">
    <property type="component" value="Unassembled WGS sequence"/>
</dbReference>
<dbReference type="HOGENOM" id="CLU_014433_0_0_1"/>
<organism>
    <name type="scientific">Culex quinquefasciatus</name>
    <name type="common">Southern house mosquito</name>
    <name type="synonym">Culex pungens</name>
    <dbReference type="NCBI Taxonomy" id="7176"/>
    <lineage>
        <taxon>Eukaryota</taxon>
        <taxon>Metazoa</taxon>
        <taxon>Ecdysozoa</taxon>
        <taxon>Arthropoda</taxon>
        <taxon>Hexapoda</taxon>
        <taxon>Insecta</taxon>
        <taxon>Pterygota</taxon>
        <taxon>Neoptera</taxon>
        <taxon>Endopterygota</taxon>
        <taxon>Diptera</taxon>
        <taxon>Nematocera</taxon>
        <taxon>Culicoidea</taxon>
        <taxon>Culicidae</taxon>
        <taxon>Culicinae</taxon>
        <taxon>Culicini</taxon>
        <taxon>Culex</taxon>
        <taxon>Culex</taxon>
    </lineage>
</organism>
<dbReference type="FunCoup" id="B0W0S0">
    <property type="interactions" value="3"/>
</dbReference>
<accession>B0W0S0</accession>
<evidence type="ECO:0000313" key="3">
    <source>
        <dbReference type="EnsemblMetazoa" id="CPIJ000739-PA"/>
    </source>
</evidence>
<evidence type="ECO:0008006" key="5">
    <source>
        <dbReference type="Google" id="ProtNLM"/>
    </source>
</evidence>
<dbReference type="VEuPathDB" id="VectorBase:CPIJ000739"/>
<name>B0W0S0_CULQU</name>
<dbReference type="EMBL" id="DS231818">
    <property type="protein sequence ID" value="EDS41372.1"/>
    <property type="molecule type" value="Genomic_DNA"/>
</dbReference>
<proteinExistence type="predicted"/>
<evidence type="ECO:0000313" key="4">
    <source>
        <dbReference type="Proteomes" id="UP000002320"/>
    </source>
</evidence>
<dbReference type="OrthoDB" id="247006at2759"/>
<dbReference type="InterPro" id="IPR016024">
    <property type="entry name" value="ARM-type_fold"/>
</dbReference>
<dbReference type="InterPro" id="IPR038905">
    <property type="entry name" value="ARMC2"/>
</dbReference>
<dbReference type="InterPro" id="IPR011989">
    <property type="entry name" value="ARM-like"/>
</dbReference>
<gene>
    <name evidence="3" type="primary">6031514</name>
    <name evidence="2" type="ORF">CpipJ_CPIJ000739</name>
</gene>
<keyword evidence="4" id="KW-1185">Reference proteome</keyword>
<sequence length="938" mass="101605">MQNSKLNSDSSLAFLNASVNASGDGKRKLVRKTSAEIVSEAKSMLAAGGTRLVSARRPITPREPKRQLYGRVAPPGRPPSAFSLKYLQFESRALPSLEPIRDPIERGSVGFTRSESADSISLGDSNDATNNNNNGTTKSKLPALLKVPSKQSGSLDNQCMPPRKDFKSPTTPLTPQFSLNAEPKPLNEKRTAKDGGAAVGEGGATLPPNSIVKNHPLKRRQFQSLDEQQRPMLETGTPEKSTQSVAARSGSGKMDHLKQKQKLSKSNEILAQSTTEALLEMLKGHAGIKDCTDETVSHINGILSELYSRVKGAKGSWRGAVLGALYGLVEANSAKILLSVARVVLALNVTGSNLTGACKLVFKIARNENNDALFADSDVPELLVDGLGRASPADEPEACIYGYGAIRFLAGSGTSVSSQKVKPEAVSRENSSRQKSLACRLARHGLVQLMVLHLKMLNELGSTKKLSGPPLHALFQLSGALRTIAEIPSISSCLAGTRSLLNGTSPQIRETQDSEMIQLELAGPLLVRAAEMCIEEPEVQANVIRTLSVLSERPECCEQLADGAARLGILLGSISETSATVEKGLAATNRLGYILGNIMTRWDSARLHFYSNDVSMEAILNALEFYANKRFTIKNQMGDSVVDVLTKLVRVVANICVNGDVGFGLSNKPPLGEILLNILLKVKGNKEPEMEELMFATLGALHNLSYYYEPSDNPLQYNHPGSMAERLKDICGVLCSILNTDGSPARSEVARVLGNMTRNGITRQTFCSESGLKILIRCLESDDVELMVTSCGVLVNILGDWERRAPFRELQGPIVLRKLLQRGASGQDWILAGIACQALWNYLIDSGNVMNALGESEVDYICGDLAECLDEEKLFNGQEPDMLWEEFAPVATDLLERLQSSMSLGNSPCASSDEEPDDMIIGQAGDTWGEHYKQWLKQ</sequence>
<dbReference type="eggNOG" id="KOG1048">
    <property type="taxonomic scope" value="Eukaryota"/>
</dbReference>
<feature type="region of interest" description="Disordered" evidence="1">
    <location>
        <begin position="98"/>
        <end position="266"/>
    </location>
</feature>
<reference evidence="3" key="2">
    <citation type="submission" date="2021-02" db="UniProtKB">
        <authorList>
            <consortium name="EnsemblMetazoa"/>
        </authorList>
    </citation>
    <scope>IDENTIFICATION</scope>
    <source>
        <strain evidence="3">JHB</strain>
    </source>
</reference>
<protein>
    <recommendedName>
        <fullName evidence="5">Armadillo repeat-containing protein 2</fullName>
    </recommendedName>
</protein>
<evidence type="ECO:0000256" key="1">
    <source>
        <dbReference type="SAM" id="MobiDB-lite"/>
    </source>
</evidence>
<dbReference type="SUPFAM" id="SSF48371">
    <property type="entry name" value="ARM repeat"/>
    <property type="match status" value="2"/>
</dbReference>
<reference evidence="2" key="1">
    <citation type="submission" date="2007-03" db="EMBL/GenBank/DDBJ databases">
        <title>Annotation of Culex pipiens quinquefasciatus.</title>
        <authorList>
            <consortium name="The Broad Institute Genome Sequencing Platform"/>
            <person name="Atkinson P.W."/>
            <person name="Hemingway J."/>
            <person name="Christensen B.M."/>
            <person name="Higgs S."/>
            <person name="Kodira C."/>
            <person name="Hannick L."/>
            <person name="Megy K."/>
            <person name="O'Leary S."/>
            <person name="Pearson M."/>
            <person name="Haas B.J."/>
            <person name="Mauceli E."/>
            <person name="Wortman J.R."/>
            <person name="Lee N.H."/>
            <person name="Guigo R."/>
            <person name="Stanke M."/>
            <person name="Alvarado L."/>
            <person name="Amedeo P."/>
            <person name="Antoine C.H."/>
            <person name="Arensburger P."/>
            <person name="Bidwell S.L."/>
            <person name="Crawford M."/>
            <person name="Camaro F."/>
            <person name="Devon K."/>
            <person name="Engels R."/>
            <person name="Hammond M."/>
            <person name="Howarth C."/>
            <person name="Koehrsen M."/>
            <person name="Lawson D."/>
            <person name="Montgomery P."/>
            <person name="Nene V."/>
            <person name="Nusbaum C."/>
            <person name="Puiu D."/>
            <person name="Romero-Severson J."/>
            <person name="Severson D.W."/>
            <person name="Shumway M."/>
            <person name="Sisk P."/>
            <person name="Stolte C."/>
            <person name="Zeng Q."/>
            <person name="Eisenstadt E."/>
            <person name="Fraser-Liggett C."/>
            <person name="Strausberg R."/>
            <person name="Galagan J."/>
            <person name="Birren B."/>
            <person name="Collins F.H."/>
        </authorList>
    </citation>
    <scope>NUCLEOTIDE SEQUENCE [LARGE SCALE GENOMIC DNA]</scope>
    <source>
        <strain evidence="2">JHB</strain>
    </source>
</reference>
<evidence type="ECO:0000313" key="2">
    <source>
        <dbReference type="EMBL" id="EDS41372.1"/>
    </source>
</evidence>
<dbReference type="STRING" id="7176.B0W0S0"/>
<dbReference type="OMA" id="EACIYAY"/>
<dbReference type="InParanoid" id="B0W0S0"/>
<feature type="compositionally biased region" description="Polar residues" evidence="1">
    <location>
        <begin position="168"/>
        <end position="179"/>
    </location>
</feature>